<evidence type="ECO:0000256" key="8">
    <source>
        <dbReference type="SAM" id="MobiDB-lite"/>
    </source>
</evidence>
<gene>
    <name evidence="11" type="ORF">RI543_004464</name>
</gene>
<evidence type="ECO:0000256" key="3">
    <source>
        <dbReference type="ARBA" id="ARBA00022448"/>
    </source>
</evidence>
<evidence type="ECO:0000313" key="11">
    <source>
        <dbReference type="EMBL" id="KAK5774177.1"/>
    </source>
</evidence>
<feature type="transmembrane region" description="Helical" evidence="9">
    <location>
        <begin position="318"/>
        <end position="341"/>
    </location>
</feature>
<evidence type="ECO:0000313" key="12">
    <source>
        <dbReference type="Proteomes" id="UP001306508"/>
    </source>
</evidence>
<dbReference type="InterPro" id="IPR004762">
    <property type="entry name" value="Amino_acid_permease_fungi"/>
</dbReference>
<dbReference type="NCBIfam" id="TIGR00913">
    <property type="entry name" value="2A0310"/>
    <property type="match status" value="1"/>
</dbReference>
<evidence type="ECO:0000256" key="2">
    <source>
        <dbReference type="ARBA" id="ARBA00006983"/>
    </source>
</evidence>
<feature type="transmembrane region" description="Helical" evidence="9">
    <location>
        <begin position="183"/>
        <end position="201"/>
    </location>
</feature>
<dbReference type="EMBL" id="JAWIZZ010000055">
    <property type="protein sequence ID" value="KAK5774177.1"/>
    <property type="molecule type" value="Genomic_DNA"/>
</dbReference>
<protein>
    <recommendedName>
        <fullName evidence="10">Amino acid permease/ SLC12A domain-containing protein</fullName>
    </recommendedName>
</protein>
<dbReference type="Gene3D" id="1.20.1740.10">
    <property type="entry name" value="Amino acid/polyamine transporter I"/>
    <property type="match status" value="1"/>
</dbReference>
<comment type="caution">
    <text evidence="11">The sequence shown here is derived from an EMBL/GenBank/DDBJ whole genome shotgun (WGS) entry which is preliminary data.</text>
</comment>
<name>A0AAN7WLN7_9SACH</name>
<feature type="transmembrane region" description="Helical" evidence="9">
    <location>
        <begin position="467"/>
        <end position="492"/>
    </location>
</feature>
<keyword evidence="3" id="KW-0813">Transport</keyword>
<evidence type="ECO:0000256" key="7">
    <source>
        <dbReference type="ARBA" id="ARBA00023136"/>
    </source>
</evidence>
<feature type="region of interest" description="Disordered" evidence="8">
    <location>
        <begin position="71"/>
        <end position="93"/>
    </location>
</feature>
<evidence type="ECO:0000256" key="6">
    <source>
        <dbReference type="ARBA" id="ARBA00022989"/>
    </source>
</evidence>
<keyword evidence="4 9" id="KW-0812">Transmembrane</keyword>
<dbReference type="FunFam" id="1.20.1740.10:FF:000006">
    <property type="entry name" value="General amino acid permease"/>
    <property type="match status" value="1"/>
</dbReference>
<dbReference type="PANTHER" id="PTHR43341">
    <property type="entry name" value="AMINO ACID PERMEASE"/>
    <property type="match status" value="1"/>
</dbReference>
<feature type="transmembrane region" description="Helical" evidence="9">
    <location>
        <begin position="584"/>
        <end position="605"/>
    </location>
</feature>
<keyword evidence="5" id="KW-0029">Amino-acid transport</keyword>
<dbReference type="PANTHER" id="PTHR43341:SF19">
    <property type="entry name" value="LYSINE-SPECIFIC PERMEASE"/>
    <property type="match status" value="1"/>
</dbReference>
<dbReference type="GO" id="GO:0016020">
    <property type="term" value="C:membrane"/>
    <property type="evidence" value="ECO:0007669"/>
    <property type="project" value="UniProtKB-SubCell"/>
</dbReference>
<evidence type="ECO:0000256" key="4">
    <source>
        <dbReference type="ARBA" id="ARBA00022692"/>
    </source>
</evidence>
<feature type="domain" description="Amino acid permease/ SLC12A" evidence="10">
    <location>
        <begin position="182"/>
        <end position="644"/>
    </location>
</feature>
<organism evidence="11 12">
    <name type="scientific">Arxiozyma heterogenica</name>
    <dbReference type="NCBI Taxonomy" id="278026"/>
    <lineage>
        <taxon>Eukaryota</taxon>
        <taxon>Fungi</taxon>
        <taxon>Dikarya</taxon>
        <taxon>Ascomycota</taxon>
        <taxon>Saccharomycotina</taxon>
        <taxon>Saccharomycetes</taxon>
        <taxon>Saccharomycetales</taxon>
        <taxon>Saccharomycetaceae</taxon>
        <taxon>Arxiozyma</taxon>
    </lineage>
</organism>
<feature type="transmembrane region" description="Helical" evidence="9">
    <location>
        <begin position="617"/>
        <end position="638"/>
    </location>
</feature>
<sequence>MELNIVHLEWWHKIDIIKKFSLKIYNDLSNETKNNSGDDPGGNNNGDFNKFYPIFIVEKVTLIDSERIEVSHDHSSTSHNNSTSDLESNNNEDIQSFTNNHELHTLNNTDIEVKPYSIEYVQDMDQKSKLKKLSGLNSNDIHSYTQSAGQSQHPDGLDNDDFDEQFAEVHETKVKRALKQRHIGMIALGGTIGTGLFVGIASPLSNAGPVGSLISYIFIGTIVYFITQSLGEMATFIPVTSSITVFSKRFLSPAFGVANGYMYWFNWAITYAVEISVVGQVIQYWTDAVPLAGWIAIFWVLITLMNFFPVKIYGEIEFWIAMVKVIAIVGYLIYALIIVCGGGPEGPIGFRYWRHPGAMGPGIISKNKNTAKFLGWVSSLINAAFTYQGTELVGITAGEAANPRKAVPRAINKVVFRIVLFYIMSLFFIGMLVPYNDPRLSSTTAVIASSPFVISIQNAKTKVLPDIFNAVVMVTVLSAANSNVYVGSRVLYALAQTGNAPKSFTYVTKQGVPYLGVICTAALGLLAFLVVNNNANTAFNWLINISTLAGLCAWLFISIAHIRFMQALKFRGISRDDLPFKAKFMPWGAYYAAFFVTIIIFIQGFQAFSPVFEVSKFFTDYISLILLVVIFTGCQLYYRCRFIWRLEDIDIDSDRREIENIIWEDDEPKNIMSKIWNMIA</sequence>
<keyword evidence="6 9" id="KW-1133">Transmembrane helix</keyword>
<dbReference type="Proteomes" id="UP001306508">
    <property type="component" value="Unassembled WGS sequence"/>
</dbReference>
<feature type="transmembrane region" description="Helical" evidence="9">
    <location>
        <begin position="414"/>
        <end position="433"/>
    </location>
</feature>
<feature type="transmembrane region" description="Helical" evidence="9">
    <location>
        <begin position="543"/>
        <end position="564"/>
    </location>
</feature>
<feature type="transmembrane region" description="Helical" evidence="9">
    <location>
        <begin position="512"/>
        <end position="531"/>
    </location>
</feature>
<dbReference type="PROSITE" id="PS00218">
    <property type="entry name" value="AMINO_ACID_PERMEASE_1"/>
    <property type="match status" value="1"/>
</dbReference>
<feature type="transmembrane region" description="Helical" evidence="9">
    <location>
        <begin position="207"/>
        <end position="226"/>
    </location>
</feature>
<evidence type="ECO:0000256" key="5">
    <source>
        <dbReference type="ARBA" id="ARBA00022970"/>
    </source>
</evidence>
<evidence type="ECO:0000256" key="9">
    <source>
        <dbReference type="SAM" id="Phobius"/>
    </source>
</evidence>
<dbReference type="InterPro" id="IPR050524">
    <property type="entry name" value="APC_YAT"/>
</dbReference>
<comment type="similarity">
    <text evidence="2">Belongs to the amino acid-polyamine-organocation (APC) superfamily. YAT (TC 2.A.3.10) family.</text>
</comment>
<reference evidence="12" key="1">
    <citation type="submission" date="2023-07" db="EMBL/GenBank/DDBJ databases">
        <title>A draft genome of Kazachstania heterogenica Y-27499.</title>
        <authorList>
            <person name="Donic C."/>
            <person name="Kralova J.S."/>
            <person name="Fidel L."/>
            <person name="Ben-Dor S."/>
            <person name="Jung S."/>
        </authorList>
    </citation>
    <scope>NUCLEOTIDE SEQUENCE [LARGE SCALE GENOMIC DNA]</scope>
    <source>
        <strain evidence="12">Y27499</strain>
    </source>
</reference>
<dbReference type="InterPro" id="IPR004841">
    <property type="entry name" value="AA-permease/SLC12A_dom"/>
</dbReference>
<keyword evidence="7 9" id="KW-0472">Membrane</keyword>
<dbReference type="Pfam" id="PF00324">
    <property type="entry name" value="AA_permease"/>
    <property type="match status" value="1"/>
</dbReference>
<proteinExistence type="inferred from homology"/>
<dbReference type="AlphaFoldDB" id="A0AAN7WLN7"/>
<dbReference type="GO" id="GO:0015171">
    <property type="term" value="F:amino acid transmembrane transporter activity"/>
    <property type="evidence" value="ECO:0007669"/>
    <property type="project" value="TreeGrafter"/>
</dbReference>
<comment type="subcellular location">
    <subcellularLocation>
        <location evidence="1">Membrane</location>
        <topology evidence="1">Multi-pass membrane protein</topology>
    </subcellularLocation>
</comment>
<dbReference type="InterPro" id="IPR004840">
    <property type="entry name" value="Amino_acid_permease_CS"/>
</dbReference>
<evidence type="ECO:0000259" key="10">
    <source>
        <dbReference type="Pfam" id="PF00324"/>
    </source>
</evidence>
<accession>A0AAN7WLN7</accession>
<evidence type="ECO:0000256" key="1">
    <source>
        <dbReference type="ARBA" id="ARBA00004141"/>
    </source>
</evidence>
<feature type="transmembrane region" description="Helical" evidence="9">
    <location>
        <begin position="291"/>
        <end position="312"/>
    </location>
</feature>
<keyword evidence="12" id="KW-1185">Reference proteome</keyword>